<evidence type="ECO:0000256" key="5">
    <source>
        <dbReference type="ARBA" id="ARBA00022519"/>
    </source>
</evidence>
<dbReference type="Pfam" id="PF03544">
    <property type="entry name" value="TonB_C"/>
    <property type="match status" value="1"/>
</dbReference>
<comment type="similarity">
    <text evidence="2">Belongs to the TonB family.</text>
</comment>
<dbReference type="NCBIfam" id="TIGR01352">
    <property type="entry name" value="tonB_Cterm"/>
    <property type="match status" value="1"/>
</dbReference>
<keyword evidence="3" id="KW-0813">Transport</keyword>
<name>A0AAW4AE30_VIBAN</name>
<comment type="subcellular location">
    <subcellularLocation>
        <location evidence="1">Cell inner membrane</location>
        <topology evidence="1">Single-pass membrane protein</topology>
        <orientation evidence="1">Periplasmic side</orientation>
    </subcellularLocation>
</comment>
<feature type="transmembrane region" description="Helical" evidence="11">
    <location>
        <begin position="34"/>
        <end position="55"/>
    </location>
</feature>
<keyword evidence="9 11" id="KW-0472">Membrane</keyword>
<gene>
    <name evidence="13" type="ORF">EAY07_14690</name>
</gene>
<accession>A0AAW4AE30</accession>
<evidence type="ECO:0000256" key="2">
    <source>
        <dbReference type="ARBA" id="ARBA00006555"/>
    </source>
</evidence>
<evidence type="ECO:0000313" key="13">
    <source>
        <dbReference type="EMBL" id="MBF4273249.1"/>
    </source>
</evidence>
<dbReference type="SUPFAM" id="SSF74653">
    <property type="entry name" value="TolA/TonB C-terminal domain"/>
    <property type="match status" value="1"/>
</dbReference>
<feature type="compositionally biased region" description="Polar residues" evidence="10">
    <location>
        <begin position="134"/>
        <end position="153"/>
    </location>
</feature>
<keyword evidence="8 11" id="KW-1133">Transmembrane helix</keyword>
<dbReference type="InterPro" id="IPR037682">
    <property type="entry name" value="TonB_C"/>
</dbReference>
<feature type="domain" description="TonB C-terminal" evidence="12">
    <location>
        <begin position="177"/>
        <end position="268"/>
    </location>
</feature>
<dbReference type="GO" id="GO:0055085">
    <property type="term" value="P:transmembrane transport"/>
    <property type="evidence" value="ECO:0007669"/>
    <property type="project" value="InterPro"/>
</dbReference>
<dbReference type="InterPro" id="IPR051045">
    <property type="entry name" value="TonB-dependent_transducer"/>
</dbReference>
<evidence type="ECO:0000256" key="9">
    <source>
        <dbReference type="ARBA" id="ARBA00023136"/>
    </source>
</evidence>
<evidence type="ECO:0000256" key="8">
    <source>
        <dbReference type="ARBA" id="ARBA00022989"/>
    </source>
</evidence>
<evidence type="ECO:0000256" key="7">
    <source>
        <dbReference type="ARBA" id="ARBA00022927"/>
    </source>
</evidence>
<feature type="compositionally biased region" description="Basic and acidic residues" evidence="10">
    <location>
        <begin position="95"/>
        <end position="111"/>
    </location>
</feature>
<feature type="compositionally biased region" description="Low complexity" evidence="10">
    <location>
        <begin position="155"/>
        <end position="172"/>
    </location>
</feature>
<dbReference type="EMBL" id="RDOM01000044">
    <property type="protein sequence ID" value="MBF4273249.1"/>
    <property type="molecule type" value="Genomic_DNA"/>
</dbReference>
<dbReference type="GO" id="GO:0031992">
    <property type="term" value="F:energy transducer activity"/>
    <property type="evidence" value="ECO:0007669"/>
    <property type="project" value="TreeGrafter"/>
</dbReference>
<keyword evidence="6 11" id="KW-0812">Transmembrane</keyword>
<sequence length="268" mass="29342">MMQMIMQLIIDLILMLSNNPFIRTLCCYMEYHVNFTRYLVAGSLSLAIHAAILFVDDESKVFAMPAGNQSTSVSINFVAQPQAQVVQEQATKTPPPEKRANKPKPAKKEPQKVVQKKSLSKPVKDKPAPKIPTKSAQVQTPVKEAVTSSVENENSAESTPKTAAAPSSSGATNQPKLVDAPSFVTRPAPPVYPRLAQKRGIEGVAMYEVWLDENGRQIKQVLLSSSGAALLDESALNAIKQWKFSPQVVNGEKIAHRVQIPVRFKLEG</sequence>
<evidence type="ECO:0000313" key="14">
    <source>
        <dbReference type="Proteomes" id="UP000722957"/>
    </source>
</evidence>
<keyword evidence="7" id="KW-0653">Protein transport</keyword>
<dbReference type="AlphaFoldDB" id="A0AAW4AE30"/>
<protein>
    <submittedName>
        <fullName evidence="13">Energy transducer TonB</fullName>
    </submittedName>
</protein>
<dbReference type="GO" id="GO:0015031">
    <property type="term" value="P:protein transport"/>
    <property type="evidence" value="ECO:0007669"/>
    <property type="project" value="UniProtKB-KW"/>
</dbReference>
<dbReference type="InterPro" id="IPR006260">
    <property type="entry name" value="TonB/TolA_C"/>
</dbReference>
<evidence type="ECO:0000259" key="12">
    <source>
        <dbReference type="PROSITE" id="PS52015"/>
    </source>
</evidence>
<proteinExistence type="inferred from homology"/>
<evidence type="ECO:0000256" key="3">
    <source>
        <dbReference type="ARBA" id="ARBA00022448"/>
    </source>
</evidence>
<evidence type="ECO:0000256" key="6">
    <source>
        <dbReference type="ARBA" id="ARBA00022692"/>
    </source>
</evidence>
<evidence type="ECO:0000256" key="10">
    <source>
        <dbReference type="SAM" id="MobiDB-lite"/>
    </source>
</evidence>
<dbReference type="PANTHER" id="PTHR33446">
    <property type="entry name" value="PROTEIN TONB-RELATED"/>
    <property type="match status" value="1"/>
</dbReference>
<reference evidence="13 14" key="1">
    <citation type="journal article" date="2021" name="PeerJ">
        <title>Analysis of 44 Vibrio anguillarum genomes reveals high genetic diversity.</title>
        <authorList>
            <person name="Hansen M.J."/>
            <person name="Dalsgaard I."/>
        </authorList>
    </citation>
    <scope>NUCLEOTIDE SEQUENCE [LARGE SCALE GENOMIC DNA]</scope>
    <source>
        <strain evidence="13 14">17-16730-2A</strain>
    </source>
</reference>
<keyword evidence="5" id="KW-0997">Cell inner membrane</keyword>
<feature type="region of interest" description="Disordered" evidence="10">
    <location>
        <begin position="86"/>
        <end position="182"/>
    </location>
</feature>
<organism evidence="13 14">
    <name type="scientific">Vibrio anguillarum</name>
    <name type="common">Listonella anguillarum</name>
    <dbReference type="NCBI Taxonomy" id="55601"/>
    <lineage>
        <taxon>Bacteria</taxon>
        <taxon>Pseudomonadati</taxon>
        <taxon>Pseudomonadota</taxon>
        <taxon>Gammaproteobacteria</taxon>
        <taxon>Vibrionales</taxon>
        <taxon>Vibrionaceae</taxon>
        <taxon>Vibrio</taxon>
    </lineage>
</organism>
<keyword evidence="4" id="KW-1003">Cell membrane</keyword>
<dbReference type="PROSITE" id="PS52015">
    <property type="entry name" value="TONB_CTD"/>
    <property type="match status" value="1"/>
</dbReference>
<dbReference type="GO" id="GO:0098797">
    <property type="term" value="C:plasma membrane protein complex"/>
    <property type="evidence" value="ECO:0007669"/>
    <property type="project" value="TreeGrafter"/>
</dbReference>
<comment type="caution">
    <text evidence="13">The sequence shown here is derived from an EMBL/GenBank/DDBJ whole genome shotgun (WGS) entry which is preliminary data.</text>
</comment>
<evidence type="ECO:0000256" key="1">
    <source>
        <dbReference type="ARBA" id="ARBA00004383"/>
    </source>
</evidence>
<dbReference type="PANTHER" id="PTHR33446:SF2">
    <property type="entry name" value="PROTEIN TONB"/>
    <property type="match status" value="1"/>
</dbReference>
<evidence type="ECO:0000256" key="4">
    <source>
        <dbReference type="ARBA" id="ARBA00022475"/>
    </source>
</evidence>
<dbReference type="Gene3D" id="3.30.1150.10">
    <property type="match status" value="1"/>
</dbReference>
<dbReference type="Proteomes" id="UP000722957">
    <property type="component" value="Unassembled WGS sequence"/>
</dbReference>
<evidence type="ECO:0000256" key="11">
    <source>
        <dbReference type="SAM" id="Phobius"/>
    </source>
</evidence>